<dbReference type="Proteomes" id="UP000002748">
    <property type="component" value="Mitochondrion MT"/>
</dbReference>
<organism evidence="2">
    <name type="scientific">Trichosporon asahii var. asahii (strain ATCC 90039 / CBS 2479 / JCM 2466 / KCTC 7840 / NBRC 103889/ NCYC 2677 / UAMH 7654)</name>
    <name type="common">Yeast</name>
    <dbReference type="NCBI Taxonomy" id="1186058"/>
    <lineage>
        <taxon>Eukaryota</taxon>
        <taxon>Fungi</taxon>
        <taxon>Dikarya</taxon>
        <taxon>Basidiomycota</taxon>
        <taxon>Agaricomycotina</taxon>
        <taxon>Tremellomycetes</taxon>
        <taxon>Trichosporonales</taxon>
        <taxon>Trichosporonaceae</taxon>
        <taxon>Trichosporon</taxon>
    </lineage>
</organism>
<keyword evidence="1" id="KW-0812">Transmembrane</keyword>
<gene>
    <name evidence="2" type="ORF">A1Q1_00008</name>
</gene>
<proteinExistence type="predicted"/>
<keyword evidence="2" id="KW-0496">Mitochondrion</keyword>
<dbReference type="GeneID" id="25983525"/>
<keyword evidence="1" id="KW-1133">Transmembrane helix</keyword>
<sequence length="42" mass="5215">MFKFNFIKGDYLKMNRTILLFIYIIIYYNLVIYTRVINNCTK</sequence>
<geneLocation type="mitochondrion" evidence="2"/>
<dbReference type="EMBL" id="ALBS01000342">
    <property type="protein sequence ID" value="EJT45006.1"/>
    <property type="molecule type" value="Genomic_DNA"/>
</dbReference>
<protein>
    <submittedName>
        <fullName evidence="2">Uncharacterized protein</fullName>
    </submittedName>
</protein>
<feature type="transmembrane region" description="Helical" evidence="1">
    <location>
        <begin position="20"/>
        <end position="37"/>
    </location>
</feature>
<reference evidence="2" key="2">
    <citation type="journal article" date="2012" name="Eukaryot. Cell">
        <title>Draft genome sequence of CBS 2479, the standard type strain of Trichosporon asahii.</title>
        <authorList>
            <person name="Yang R.Y."/>
            <person name="Li H.T."/>
            <person name="Zhu H."/>
            <person name="Zhou G.P."/>
            <person name="Wang M."/>
            <person name="Wang L."/>
        </authorList>
    </citation>
    <scope>NUCLEOTIDE SEQUENCE [LARGE SCALE GENOMIC DNA]</scope>
</reference>
<reference evidence="2" key="1">
    <citation type="journal article" date="2003" name="Mycoses">
        <title>Disseminated trichosporonosis in China.</title>
        <authorList>
            <person name="Yang R."/>
            <person name="Ao J."/>
            <person name="Wang W."/>
            <person name="Song K."/>
            <person name="Li R."/>
            <person name="Wang D."/>
        </authorList>
    </citation>
    <scope>NUCLEOTIDE SEQUENCE [LARGE SCALE GENOMIC DNA]</scope>
    <source>
        <strain evidence="2">CBS 2479</strain>
    </source>
</reference>
<comment type="caution">
    <text evidence="2">The sequence shown here is derived from an EMBL/GenBank/DDBJ whole genome shotgun (WGS) entry which is preliminary data.</text>
</comment>
<keyword evidence="1" id="KW-0472">Membrane</keyword>
<evidence type="ECO:0000256" key="1">
    <source>
        <dbReference type="SAM" id="Phobius"/>
    </source>
</evidence>
<accession>J5SCT4</accession>
<name>J5SCT4_TRIAS</name>
<evidence type="ECO:0000313" key="2">
    <source>
        <dbReference type="EMBL" id="EJT45006.1"/>
    </source>
</evidence>
<dbReference type="AlphaFoldDB" id="J5SCT4"/>
<dbReference type="HOGENOM" id="CLU_3260846_0_0_1"/>
<reference evidence="2" key="3">
    <citation type="submission" date="2012-07" db="EMBL/GenBank/DDBJ databases">
        <authorList>
            <person name="Yang R.-Y."/>
            <person name="Li H.-T."/>
            <person name="Zhu H."/>
            <person name="Zhou G.-P."/>
            <person name="Wang M."/>
            <person name="Wang L."/>
        </authorList>
    </citation>
    <scope>NUCLEOTIDE SEQUENCE</scope>
    <source>
        <strain evidence="2">CBS 2479</strain>
    </source>
</reference>
<dbReference type="VEuPathDB" id="FungiDB:A1Q1_00008"/>
<dbReference type="RefSeq" id="XP_014184502.1">
    <property type="nucleotide sequence ID" value="NW_014040924.1"/>
</dbReference>